<comment type="subcellular location">
    <subcellularLocation>
        <location evidence="1">Membrane</location>
        <topology evidence="1">Single-pass membrane protein</topology>
    </subcellularLocation>
</comment>
<evidence type="ECO:0000256" key="7">
    <source>
        <dbReference type="ARBA" id="ARBA00023136"/>
    </source>
</evidence>
<organism evidence="8 9">
    <name type="scientific">Papaver atlanticum</name>
    <dbReference type="NCBI Taxonomy" id="357466"/>
    <lineage>
        <taxon>Eukaryota</taxon>
        <taxon>Viridiplantae</taxon>
        <taxon>Streptophyta</taxon>
        <taxon>Embryophyta</taxon>
        <taxon>Tracheophyta</taxon>
        <taxon>Spermatophyta</taxon>
        <taxon>Magnoliopsida</taxon>
        <taxon>Ranunculales</taxon>
        <taxon>Papaveraceae</taxon>
        <taxon>Papaveroideae</taxon>
        <taxon>Papaver</taxon>
    </lineage>
</organism>
<evidence type="ECO:0000313" key="9">
    <source>
        <dbReference type="Proteomes" id="UP001202328"/>
    </source>
</evidence>
<keyword evidence="9" id="KW-1185">Reference proteome</keyword>
<evidence type="ECO:0000256" key="5">
    <source>
        <dbReference type="ARBA" id="ARBA00022970"/>
    </source>
</evidence>
<dbReference type="GO" id="GO:0006865">
    <property type="term" value="P:amino acid transport"/>
    <property type="evidence" value="ECO:0007669"/>
    <property type="project" value="UniProtKB-KW"/>
</dbReference>
<keyword evidence="6" id="KW-1133">Transmembrane helix</keyword>
<dbReference type="AlphaFoldDB" id="A0AAD4TNU5"/>
<evidence type="ECO:0000256" key="2">
    <source>
        <dbReference type="ARBA" id="ARBA00009977"/>
    </source>
</evidence>
<keyword evidence="5" id="KW-0029">Amino-acid transport</keyword>
<evidence type="ECO:0000256" key="4">
    <source>
        <dbReference type="ARBA" id="ARBA00022692"/>
    </source>
</evidence>
<evidence type="ECO:0000256" key="1">
    <source>
        <dbReference type="ARBA" id="ARBA00004167"/>
    </source>
</evidence>
<reference evidence="8" key="1">
    <citation type="submission" date="2022-04" db="EMBL/GenBank/DDBJ databases">
        <title>A functionally conserved STORR gene fusion in Papaver species that diverged 16.8 million years ago.</title>
        <authorList>
            <person name="Catania T."/>
        </authorList>
    </citation>
    <scope>NUCLEOTIDE SEQUENCE</scope>
    <source>
        <strain evidence="8">S-188037</strain>
    </source>
</reference>
<comment type="caution">
    <text evidence="8">The sequence shown here is derived from an EMBL/GenBank/DDBJ whole genome shotgun (WGS) entry which is preliminary data.</text>
</comment>
<name>A0AAD4TNU5_9MAGN</name>
<dbReference type="Proteomes" id="UP001202328">
    <property type="component" value="Unassembled WGS sequence"/>
</dbReference>
<evidence type="ECO:0000256" key="3">
    <source>
        <dbReference type="ARBA" id="ARBA00022448"/>
    </source>
</evidence>
<dbReference type="EMBL" id="JAJJMB010000025">
    <property type="protein sequence ID" value="KAI3963657.1"/>
    <property type="molecule type" value="Genomic_DNA"/>
</dbReference>
<gene>
    <name evidence="8" type="ORF">MKW98_021897</name>
</gene>
<keyword evidence="3" id="KW-0813">Transport</keyword>
<keyword evidence="4" id="KW-0812">Transmembrane</keyword>
<keyword evidence="7" id="KW-0472">Membrane</keyword>
<evidence type="ECO:0000313" key="8">
    <source>
        <dbReference type="EMBL" id="KAI3963657.1"/>
    </source>
</evidence>
<protein>
    <submittedName>
        <fullName evidence="8">Uncharacterized protein</fullName>
    </submittedName>
</protein>
<dbReference type="GO" id="GO:0080143">
    <property type="term" value="P:regulation of amino acid export"/>
    <property type="evidence" value="ECO:0007669"/>
    <property type="project" value="InterPro"/>
</dbReference>
<proteinExistence type="inferred from homology"/>
<accession>A0AAD4TNU5</accession>
<dbReference type="GO" id="GO:0016020">
    <property type="term" value="C:membrane"/>
    <property type="evidence" value="ECO:0007669"/>
    <property type="project" value="UniProtKB-SubCell"/>
</dbReference>
<dbReference type="PANTHER" id="PTHR33228:SF77">
    <property type="entry name" value="PROTEIN GLUTAMINE DUMPER 2"/>
    <property type="match status" value="1"/>
</dbReference>
<comment type="similarity">
    <text evidence="2">Belongs to the GLUTAMINE DUMPER 1 (TC 9.B.60) family.</text>
</comment>
<evidence type="ECO:0000256" key="6">
    <source>
        <dbReference type="ARBA" id="ARBA00022989"/>
    </source>
</evidence>
<dbReference type="InterPro" id="IPR040359">
    <property type="entry name" value="GDU"/>
</dbReference>
<dbReference type="PANTHER" id="PTHR33228">
    <property type="entry name" value="PROTEIN GLUTAMINE DUMPER 4-RELATED"/>
    <property type="match status" value="1"/>
</dbReference>
<sequence>MTFIIAFTGFIFTWWFSCYVRLDTSALVILGCSYWKLLGNLDNRKDENGEQDRNLENGDEKSCNQALKIPIVYEEKIVGIMAGDEKPRFYIQ</sequence>